<name>A0A941D5X3_9MICO</name>
<dbReference type="EMBL" id="JAGSNF010000003">
    <property type="protein sequence ID" value="MBR7742183.1"/>
    <property type="molecule type" value="Genomic_DNA"/>
</dbReference>
<comment type="caution">
    <text evidence="2">The sequence shown here is derived from an EMBL/GenBank/DDBJ whole genome shotgun (WGS) entry which is preliminary data.</text>
</comment>
<evidence type="ECO:0000256" key="1">
    <source>
        <dbReference type="SAM" id="Phobius"/>
    </source>
</evidence>
<feature type="transmembrane region" description="Helical" evidence="1">
    <location>
        <begin position="137"/>
        <end position="157"/>
    </location>
</feature>
<feature type="transmembrane region" description="Helical" evidence="1">
    <location>
        <begin position="169"/>
        <end position="196"/>
    </location>
</feature>
<keyword evidence="1" id="KW-0472">Membrane</keyword>
<feature type="transmembrane region" description="Helical" evidence="1">
    <location>
        <begin position="301"/>
        <end position="325"/>
    </location>
</feature>
<dbReference type="AlphaFoldDB" id="A0A941D5X3"/>
<dbReference type="RefSeq" id="WP_211601344.1">
    <property type="nucleotide sequence ID" value="NZ_JAGSNF010000003.1"/>
</dbReference>
<gene>
    <name evidence="2" type="ORF">KC207_02605</name>
</gene>
<sequence>MTNPGGGPAPGRRTGARRRGLLVALPVSLLVTAWVLRGIPGPGQYLVRDFVAVPDPARPVSVLPSNAETLRAWPLDAVVWLLSGLVPTGVQQALILAGALVLAGTGAGLLVSRAGVSAVAATSVLAVWNPYVTERVLLGQPPTLLGYAMLPWVLLAVRSARPLGPRLALLVLAAAPAALTPWGGALALAVAVVGALSRDDRGVRQVAATAAVGLAWCLPWAVPAVLAGGLPADPDGAAAFALADDSGLGTWLSALTGGGVWGSGAVPRSREDPVALGAGLVLVVVATVGAAALGRRWGWRAGLVALGLLVGPSLVLTALSGPLLGVLAALQSVPGVALVRDQHRVLAPAVLALAVLAGVATGAVRTVAGRAAGALVAALVLALAVAAVPDLPRSVGAAYRPVTYPAGWEAVVSAVDRVPGRPVVASFPWQPLRRPGWGGPAPFLDPLPRALSAEVLVDGALVVERDGRSLVVGPTPGEPTWRRGVVTTESLRERGVDLVVEWLDTPGALPAERPGWVQVVSTPELRLWDVRAAR</sequence>
<evidence type="ECO:0000313" key="3">
    <source>
        <dbReference type="Proteomes" id="UP000677016"/>
    </source>
</evidence>
<organism evidence="2 3">
    <name type="scientific">Phycicoccus avicenniae</name>
    <dbReference type="NCBI Taxonomy" id="2828860"/>
    <lineage>
        <taxon>Bacteria</taxon>
        <taxon>Bacillati</taxon>
        <taxon>Actinomycetota</taxon>
        <taxon>Actinomycetes</taxon>
        <taxon>Micrococcales</taxon>
        <taxon>Intrasporangiaceae</taxon>
        <taxon>Phycicoccus</taxon>
    </lineage>
</organism>
<protein>
    <submittedName>
        <fullName evidence="2">Uncharacterized protein</fullName>
    </submittedName>
</protein>
<keyword evidence="1" id="KW-0812">Transmembrane</keyword>
<feature type="transmembrane region" description="Helical" evidence="1">
    <location>
        <begin position="274"/>
        <end position="294"/>
    </location>
</feature>
<proteinExistence type="predicted"/>
<keyword evidence="1" id="KW-1133">Transmembrane helix</keyword>
<dbReference type="Proteomes" id="UP000677016">
    <property type="component" value="Unassembled WGS sequence"/>
</dbReference>
<feature type="transmembrane region" description="Helical" evidence="1">
    <location>
        <begin position="21"/>
        <end position="39"/>
    </location>
</feature>
<accession>A0A941D5X3</accession>
<evidence type="ECO:0000313" key="2">
    <source>
        <dbReference type="EMBL" id="MBR7742183.1"/>
    </source>
</evidence>
<feature type="transmembrane region" description="Helical" evidence="1">
    <location>
        <begin position="345"/>
        <end position="364"/>
    </location>
</feature>
<keyword evidence="3" id="KW-1185">Reference proteome</keyword>
<reference evidence="2" key="1">
    <citation type="submission" date="2021-04" db="EMBL/GenBank/DDBJ databases">
        <title>Phycicoccus avicenniae sp. nov., a novel endophytic actinomycetes isolated from branch of Avicennia mariana.</title>
        <authorList>
            <person name="Tuo L."/>
        </authorList>
    </citation>
    <scope>NUCLEOTIDE SEQUENCE</scope>
    <source>
        <strain evidence="2">BSK3Z-2</strain>
    </source>
</reference>
<feature type="transmembrane region" description="Helical" evidence="1">
    <location>
        <begin position="371"/>
        <end position="388"/>
    </location>
</feature>